<organism evidence="1 2">
    <name type="scientific">Pleuronectes platessa</name>
    <name type="common">European plaice</name>
    <dbReference type="NCBI Taxonomy" id="8262"/>
    <lineage>
        <taxon>Eukaryota</taxon>
        <taxon>Metazoa</taxon>
        <taxon>Chordata</taxon>
        <taxon>Craniata</taxon>
        <taxon>Vertebrata</taxon>
        <taxon>Euteleostomi</taxon>
        <taxon>Actinopterygii</taxon>
        <taxon>Neopterygii</taxon>
        <taxon>Teleostei</taxon>
        <taxon>Neoteleostei</taxon>
        <taxon>Acanthomorphata</taxon>
        <taxon>Carangaria</taxon>
        <taxon>Pleuronectiformes</taxon>
        <taxon>Pleuronectoidei</taxon>
        <taxon>Pleuronectidae</taxon>
        <taxon>Pleuronectes</taxon>
    </lineage>
</organism>
<name>A0A9N7U283_PLEPL</name>
<dbReference type="EMBL" id="CADEAL010000664">
    <property type="protein sequence ID" value="CAB1423534.1"/>
    <property type="molecule type" value="Genomic_DNA"/>
</dbReference>
<proteinExistence type="predicted"/>
<gene>
    <name evidence="1" type="ORF">PLEPLA_LOCUS11454</name>
</gene>
<comment type="caution">
    <text evidence="1">The sequence shown here is derived from an EMBL/GenBank/DDBJ whole genome shotgun (WGS) entry which is preliminary data.</text>
</comment>
<protein>
    <submittedName>
        <fullName evidence="1">Uncharacterized protein</fullName>
    </submittedName>
</protein>
<accession>A0A9N7U283</accession>
<keyword evidence="2" id="KW-1185">Reference proteome</keyword>
<dbReference type="Proteomes" id="UP001153269">
    <property type="component" value="Unassembled WGS sequence"/>
</dbReference>
<dbReference type="AlphaFoldDB" id="A0A9N7U283"/>
<sequence>MDGGILEGGVRGHVKGVVVTDADDGDGGKGGWVGWGVGSLHHPWPCNSPSSELSGAVVTQPNCGALERRITFPLIVVKARWRTFRALMWLDGDGRSRPHANKKKEHVHGQHLYPFTFYMAEISRSG</sequence>
<evidence type="ECO:0000313" key="1">
    <source>
        <dbReference type="EMBL" id="CAB1423534.1"/>
    </source>
</evidence>
<evidence type="ECO:0000313" key="2">
    <source>
        <dbReference type="Proteomes" id="UP001153269"/>
    </source>
</evidence>
<reference evidence="1" key="1">
    <citation type="submission" date="2020-03" db="EMBL/GenBank/DDBJ databases">
        <authorList>
            <person name="Weist P."/>
        </authorList>
    </citation>
    <scope>NUCLEOTIDE SEQUENCE</scope>
</reference>